<dbReference type="SUPFAM" id="SSF89919">
    <property type="entry name" value="Ribosome-binding factor A, RbfA"/>
    <property type="match status" value="1"/>
</dbReference>
<dbReference type="Proteomes" id="UP001597036">
    <property type="component" value="Unassembled WGS sequence"/>
</dbReference>
<dbReference type="RefSeq" id="WP_377939032.1">
    <property type="nucleotide sequence ID" value="NZ_JBHTHQ010000021.1"/>
</dbReference>
<evidence type="ECO:0000313" key="4">
    <source>
        <dbReference type="EMBL" id="MFD0705341.1"/>
    </source>
</evidence>
<gene>
    <name evidence="2 4" type="primary">rbfA</name>
    <name evidence="4" type="ORF">ACFQY8_06240</name>
</gene>
<feature type="compositionally biased region" description="Acidic residues" evidence="3">
    <location>
        <begin position="173"/>
        <end position="186"/>
    </location>
</feature>
<comment type="similarity">
    <text evidence="2">Belongs to the RbfA family.</text>
</comment>
<organism evidence="4 5">
    <name type="scientific">Alloscardovia venturai</name>
    <dbReference type="NCBI Taxonomy" id="1769421"/>
    <lineage>
        <taxon>Bacteria</taxon>
        <taxon>Bacillati</taxon>
        <taxon>Actinomycetota</taxon>
        <taxon>Actinomycetes</taxon>
        <taxon>Bifidobacteriales</taxon>
        <taxon>Bifidobacteriaceae</taxon>
        <taxon>Alloscardovia</taxon>
    </lineage>
</organism>
<dbReference type="HAMAP" id="MF_00003">
    <property type="entry name" value="RbfA"/>
    <property type="match status" value="1"/>
</dbReference>
<feature type="region of interest" description="Disordered" evidence="3">
    <location>
        <begin position="173"/>
        <end position="202"/>
    </location>
</feature>
<dbReference type="PROSITE" id="PS01319">
    <property type="entry name" value="RBFA"/>
    <property type="match status" value="1"/>
</dbReference>
<dbReference type="EMBL" id="JBHTHQ010000021">
    <property type="protein sequence ID" value="MFD0705341.1"/>
    <property type="molecule type" value="Genomic_DNA"/>
</dbReference>
<keyword evidence="2" id="KW-0963">Cytoplasm</keyword>
<comment type="subunit">
    <text evidence="2">Monomer. Binds 30S ribosomal subunits, but not 50S ribosomal subunits or 70S ribosomes.</text>
</comment>
<protein>
    <recommendedName>
        <fullName evidence="2">Ribosome-binding factor A</fullName>
    </recommendedName>
</protein>
<dbReference type="InterPro" id="IPR015946">
    <property type="entry name" value="KH_dom-like_a/b"/>
</dbReference>
<evidence type="ECO:0000256" key="3">
    <source>
        <dbReference type="SAM" id="MobiDB-lite"/>
    </source>
</evidence>
<reference evidence="5" key="1">
    <citation type="journal article" date="2019" name="Int. J. Syst. Evol. Microbiol.">
        <title>The Global Catalogue of Microorganisms (GCM) 10K type strain sequencing project: providing services to taxonomists for standard genome sequencing and annotation.</title>
        <authorList>
            <consortium name="The Broad Institute Genomics Platform"/>
            <consortium name="The Broad Institute Genome Sequencing Center for Infectious Disease"/>
            <person name="Wu L."/>
            <person name="Ma J."/>
        </authorList>
    </citation>
    <scope>NUCLEOTIDE SEQUENCE [LARGE SCALE GENOMIC DNA]</scope>
    <source>
        <strain evidence="5">CCM 8604</strain>
    </source>
</reference>
<dbReference type="NCBIfam" id="TIGR00082">
    <property type="entry name" value="rbfA"/>
    <property type="match status" value="1"/>
</dbReference>
<accession>A0ABW2Y6H1</accession>
<dbReference type="Gene3D" id="3.30.300.20">
    <property type="match status" value="1"/>
</dbReference>
<dbReference type="InterPro" id="IPR020053">
    <property type="entry name" value="Ribosome-bd_factorA_CS"/>
</dbReference>
<dbReference type="Pfam" id="PF02033">
    <property type="entry name" value="RBFA"/>
    <property type="match status" value="1"/>
</dbReference>
<evidence type="ECO:0000256" key="1">
    <source>
        <dbReference type="ARBA" id="ARBA00022517"/>
    </source>
</evidence>
<dbReference type="PANTHER" id="PTHR33515:SF1">
    <property type="entry name" value="RIBOSOME-BINDING FACTOR A, CHLOROPLASTIC-RELATED"/>
    <property type="match status" value="1"/>
</dbReference>
<comment type="function">
    <text evidence="2">One of several proteins that assist in the late maturation steps of the functional core of the 30S ribosomal subunit. Associates with free 30S ribosomal subunits (but not with 30S subunits that are part of 70S ribosomes or polysomes). Required for efficient processing of 16S rRNA. May interact with the 5'-terminal helix region of 16S rRNA.</text>
</comment>
<evidence type="ECO:0000313" key="5">
    <source>
        <dbReference type="Proteomes" id="UP001597036"/>
    </source>
</evidence>
<dbReference type="InterPro" id="IPR000238">
    <property type="entry name" value="RbfA"/>
</dbReference>
<dbReference type="PANTHER" id="PTHR33515">
    <property type="entry name" value="RIBOSOME-BINDING FACTOR A, CHLOROPLASTIC-RELATED"/>
    <property type="match status" value="1"/>
</dbReference>
<evidence type="ECO:0000256" key="2">
    <source>
        <dbReference type="HAMAP-Rule" id="MF_00003"/>
    </source>
</evidence>
<name>A0ABW2Y6H1_9BIFI</name>
<dbReference type="InterPro" id="IPR023799">
    <property type="entry name" value="RbfA_dom_sf"/>
</dbReference>
<keyword evidence="5" id="KW-1185">Reference proteome</keyword>
<keyword evidence="1 2" id="KW-0690">Ribosome biogenesis</keyword>
<sequence length="202" mass="22550">MAGTNPRAVRIAGLIQRIIATALEKDIHDPRLRAVTITEVRVTNDMQQARVFWTIYGDAGHEEGQKKRAAQALRQAQGRLRSMVGRKAGLRLTPELFFIFDTLQGQAAEVDDVLVVARKRDEELAKLRENAHYAGEADPYKHKDEETDNSQSTAHVVFDDFDDDFDVNIIFDDDIDKSGDSEDGEIVSDTSAVSSDSKDSKE</sequence>
<proteinExistence type="inferred from homology"/>
<comment type="caution">
    <text evidence="4">The sequence shown here is derived from an EMBL/GenBank/DDBJ whole genome shotgun (WGS) entry which is preliminary data.</text>
</comment>
<comment type="subcellular location">
    <subcellularLocation>
        <location evidence="2">Cytoplasm</location>
    </subcellularLocation>
</comment>